<feature type="chain" id="PRO_5044812115" description="BTB domain-containing protein" evidence="1">
    <location>
        <begin position="19"/>
        <end position="772"/>
    </location>
</feature>
<dbReference type="InterPro" id="IPR011705">
    <property type="entry name" value="BACK"/>
</dbReference>
<evidence type="ECO:0000256" key="1">
    <source>
        <dbReference type="SAM" id="SignalP"/>
    </source>
</evidence>
<sequence>MKFFVILISFMLFGEAFGGGSSSKENKKINERHKTNALAQRMSKLLSTGAYGDVQFLVEEGDKKELLLAHKAILWHASEEFASILCVDAQSDSNEKKSAETIKTVLVIDVTIEAFKVMLSFIYTEDLKGLTAQNLLDVLFAAKKYKTIGLIDACVAFPISQLSNVFEVIAKARLLDMDFAQCCLQYIDQNAHDLFLSKNFLQIDNEFLTEILSRDQLKIKGGELEIWQAALRWADAQCRRNGTECSAKNRRVALGQALFEIRFPLIKKEDFSKIIESSGVLTSQEVISVYEFDPNIRGKKRKYPMKFPTHKRNEQQNEKWTFLHTKTKCFDAFYGQKNNSLAHRMKELLANGTFADVKFRIEEGEETKAPKMITILPAHKAIIYVASDFFETLFRFETLKMDDSAEKASDQSLAIKGIPIKESSISAFNVLLQFIYADDFSGLNGENWSQVIYSAKMYEISGLVEACETFPISKLPNIFEAVDLAHLLNLEELKNHCLEYIDANMETLLRTNGFLQIDQHFLCEIFGRENLQINGDISLWNAALRWADAQCLRNGTECSGENRRALLGGAVEKIHFPLISKETFTEDIAPSGVLTPEEVISIYQFHAHPELIGVPGGLPPSPFALFPSREKAHRNNSWGTLRLEIGKFSEFKKEPIGSERLGEHMFIKGIPLQILAKVGGKNGDKYLGLFIKIKEPVAQGEWTLKCSPTFRILSQSFFIENFERKYNDFILNKETTTKGANFYMDIGYLTINGLYNKKEDKVKLSIDVNCDE</sequence>
<evidence type="ECO:0000259" key="2">
    <source>
        <dbReference type="PROSITE" id="PS50097"/>
    </source>
</evidence>
<feature type="signal peptide" evidence="1">
    <location>
        <begin position="1"/>
        <end position="18"/>
    </location>
</feature>
<organism evidence="3 4">
    <name type="scientific">Heterodera trifolii</name>
    <dbReference type="NCBI Taxonomy" id="157864"/>
    <lineage>
        <taxon>Eukaryota</taxon>
        <taxon>Metazoa</taxon>
        <taxon>Ecdysozoa</taxon>
        <taxon>Nematoda</taxon>
        <taxon>Chromadorea</taxon>
        <taxon>Rhabditida</taxon>
        <taxon>Tylenchina</taxon>
        <taxon>Tylenchomorpha</taxon>
        <taxon>Tylenchoidea</taxon>
        <taxon>Heteroderidae</taxon>
        <taxon>Heteroderinae</taxon>
        <taxon>Heterodera</taxon>
    </lineage>
</organism>
<protein>
    <recommendedName>
        <fullName evidence="2">BTB domain-containing protein</fullName>
    </recommendedName>
</protein>
<dbReference type="InterPro" id="IPR000210">
    <property type="entry name" value="BTB/POZ_dom"/>
</dbReference>
<dbReference type="SUPFAM" id="SSF54695">
    <property type="entry name" value="POZ domain"/>
    <property type="match status" value="2"/>
</dbReference>
<dbReference type="InterPro" id="IPR008974">
    <property type="entry name" value="TRAF-like"/>
</dbReference>
<dbReference type="PROSITE" id="PS50097">
    <property type="entry name" value="BTB"/>
    <property type="match status" value="2"/>
</dbReference>
<dbReference type="Gene3D" id="2.60.210.10">
    <property type="entry name" value="Apoptosis, Tumor Necrosis Factor Receptor Associated Protein 2, Chain A"/>
    <property type="match status" value="1"/>
</dbReference>
<dbReference type="PANTHER" id="PTHR45774">
    <property type="entry name" value="BTB/POZ DOMAIN-CONTAINING"/>
    <property type="match status" value="1"/>
</dbReference>
<feature type="domain" description="BTB" evidence="2">
    <location>
        <begin position="355"/>
        <end position="441"/>
    </location>
</feature>
<feature type="domain" description="BTB" evidence="2">
    <location>
        <begin position="52"/>
        <end position="127"/>
    </location>
</feature>
<dbReference type="AlphaFoldDB" id="A0ABD2L3K1"/>
<dbReference type="InterPro" id="IPR011333">
    <property type="entry name" value="SKP1/BTB/POZ_sf"/>
</dbReference>
<dbReference type="Gene3D" id="3.30.710.10">
    <property type="entry name" value="Potassium Channel Kv1.1, Chain A"/>
    <property type="match status" value="2"/>
</dbReference>
<dbReference type="Pfam" id="PF07707">
    <property type="entry name" value="BACK"/>
    <property type="match status" value="2"/>
</dbReference>
<proteinExistence type="predicted"/>
<gene>
    <name evidence="3" type="ORF">niasHT_012606</name>
</gene>
<evidence type="ECO:0000313" key="4">
    <source>
        <dbReference type="Proteomes" id="UP001620626"/>
    </source>
</evidence>
<name>A0ABD2L3K1_9BILA</name>
<dbReference type="EMBL" id="JBICBT010000578">
    <property type="protein sequence ID" value="KAL3109044.1"/>
    <property type="molecule type" value="Genomic_DNA"/>
</dbReference>
<dbReference type="Proteomes" id="UP001620626">
    <property type="component" value="Unassembled WGS sequence"/>
</dbReference>
<accession>A0ABD2L3K1</accession>
<dbReference type="Pfam" id="PF00651">
    <property type="entry name" value="BTB"/>
    <property type="match status" value="2"/>
</dbReference>
<evidence type="ECO:0000313" key="3">
    <source>
        <dbReference type="EMBL" id="KAL3109044.1"/>
    </source>
</evidence>
<reference evidence="3 4" key="1">
    <citation type="submission" date="2024-10" db="EMBL/GenBank/DDBJ databases">
        <authorList>
            <person name="Kim D."/>
        </authorList>
    </citation>
    <scope>NUCLEOTIDE SEQUENCE [LARGE SCALE GENOMIC DNA]</scope>
    <source>
        <strain evidence="3">BH-2024</strain>
    </source>
</reference>
<dbReference type="CDD" id="cd18186">
    <property type="entry name" value="BTB_POZ_ZBTB_KLHL-like"/>
    <property type="match status" value="1"/>
</dbReference>
<keyword evidence="4" id="KW-1185">Reference proteome</keyword>
<dbReference type="SMART" id="SM00875">
    <property type="entry name" value="BACK"/>
    <property type="match status" value="2"/>
</dbReference>
<dbReference type="Gene3D" id="1.25.40.420">
    <property type="match status" value="2"/>
</dbReference>
<comment type="caution">
    <text evidence="3">The sequence shown here is derived from an EMBL/GenBank/DDBJ whole genome shotgun (WGS) entry which is preliminary data.</text>
</comment>
<dbReference type="SMART" id="SM00225">
    <property type="entry name" value="BTB"/>
    <property type="match status" value="2"/>
</dbReference>
<keyword evidence="1" id="KW-0732">Signal</keyword>
<dbReference type="PANTHER" id="PTHR45774:SF3">
    <property type="entry name" value="BTB (POZ) DOMAIN-CONTAINING 2B-RELATED"/>
    <property type="match status" value="1"/>
</dbReference>